<dbReference type="GO" id="GO:0005886">
    <property type="term" value="C:plasma membrane"/>
    <property type="evidence" value="ECO:0007669"/>
    <property type="project" value="UniProtKB-SubCell"/>
</dbReference>
<dbReference type="PANTHER" id="PTHR43394">
    <property type="entry name" value="ATP-DEPENDENT PERMEASE MDL1, MITOCHONDRIAL"/>
    <property type="match status" value="1"/>
</dbReference>
<protein>
    <submittedName>
        <fullName evidence="12">ABC transporter related</fullName>
    </submittedName>
</protein>
<evidence type="ECO:0000256" key="8">
    <source>
        <dbReference type="SAM" id="MobiDB-lite"/>
    </source>
</evidence>
<evidence type="ECO:0000313" key="13">
    <source>
        <dbReference type="Proteomes" id="UP000002384"/>
    </source>
</evidence>
<dbReference type="PROSITE" id="PS50929">
    <property type="entry name" value="ABC_TM1F"/>
    <property type="match status" value="1"/>
</dbReference>
<dbReference type="FunFam" id="3.40.50.300:FF:000287">
    <property type="entry name" value="Multidrug ABC transporter ATP-binding protein"/>
    <property type="match status" value="1"/>
</dbReference>
<dbReference type="Proteomes" id="UP000002384">
    <property type="component" value="Chromosome"/>
</dbReference>
<feature type="transmembrane region" description="Helical" evidence="9">
    <location>
        <begin position="164"/>
        <end position="187"/>
    </location>
</feature>
<dbReference type="STRING" id="65393.PCC7424_1385"/>
<dbReference type="CDD" id="cd03254">
    <property type="entry name" value="ABCC_Glucan_exporter_like"/>
    <property type="match status" value="1"/>
</dbReference>
<dbReference type="InterPro" id="IPR039421">
    <property type="entry name" value="Type_1_exporter"/>
</dbReference>
<dbReference type="SMART" id="SM00382">
    <property type="entry name" value="AAA"/>
    <property type="match status" value="1"/>
</dbReference>
<evidence type="ECO:0000256" key="4">
    <source>
        <dbReference type="ARBA" id="ARBA00022741"/>
    </source>
</evidence>
<keyword evidence="4" id="KW-0547">Nucleotide-binding</keyword>
<feature type="compositionally biased region" description="Pro residues" evidence="8">
    <location>
        <begin position="1"/>
        <end position="11"/>
    </location>
</feature>
<keyword evidence="7 9" id="KW-0472">Membrane</keyword>
<gene>
    <name evidence="12" type="ordered locus">PCC7424_1385</name>
</gene>
<dbReference type="InterPro" id="IPR017871">
    <property type="entry name" value="ABC_transporter-like_CS"/>
</dbReference>
<evidence type="ECO:0000256" key="6">
    <source>
        <dbReference type="ARBA" id="ARBA00022989"/>
    </source>
</evidence>
<dbReference type="InterPro" id="IPR011527">
    <property type="entry name" value="ABC1_TM_dom"/>
</dbReference>
<sequence>MVVFPPPPPPSDLQNKPKPRNPRENDWRLVLRLLPYTRRNRKLLFLSILLLIPVSIAGAIQPLIIGQAVSLLRQEPTWSYLEAMSFSQGLNFLIILLIVTIIIRLIFNATQGYIIQKVGQDITAQVRDDLFTHVTSLSASFFDRTPVGRLVTRITSDVEALGDVFASGAIGVLSDFVYFIVIIITIFSLQWQLALMLVLMLIPVTGLVIYFQQQYRKANYQAREELSQLNSMLQENVTGINVVQLFRRERFNAQMYRSINNRYRTQIDKTIFHDSAVSATLEWIGLVAIAGVLWLGGIFVLNEVITLGTLSAFILYGRRLFDPLRQFADKFTMFQAGFTAIERISELMGEPIEIRDPEISKPVGNQAQIINNNHKSGEIRFEKVWFAYKDNEYVLQNLDFTIHPGEKVALVGPTGAGKSSIIRLLCRLYEPTKGRILVDGVDIRDITQAQLRRYIGVILQESFLFAGDVKRNITLGEEYSFEQIQESAKLTNIDRFIEDLPAGYNTLLRERGANLSGGQKQLLAFARVAIRKPRVLVLDEATASLDVGTEALIQDALNHLLQDRTAIIIAHRLSTIRDVDRIFVLKRGQLIEEGTHESLLENGGLYANLYRLQMLGNTELLS</sequence>
<dbReference type="Gene3D" id="1.20.1560.10">
    <property type="entry name" value="ABC transporter type 1, transmembrane domain"/>
    <property type="match status" value="1"/>
</dbReference>
<dbReference type="Gene3D" id="3.40.50.300">
    <property type="entry name" value="P-loop containing nucleotide triphosphate hydrolases"/>
    <property type="match status" value="1"/>
</dbReference>
<dbReference type="InterPro" id="IPR036640">
    <property type="entry name" value="ABC1_TM_sf"/>
</dbReference>
<comment type="subcellular location">
    <subcellularLocation>
        <location evidence="1">Cell membrane</location>
        <topology evidence="1">Multi-pass membrane protein</topology>
    </subcellularLocation>
</comment>
<evidence type="ECO:0000256" key="3">
    <source>
        <dbReference type="ARBA" id="ARBA00022692"/>
    </source>
</evidence>
<reference evidence="13" key="1">
    <citation type="journal article" date="2011" name="MBio">
        <title>Novel metabolic attributes of the genus Cyanothece, comprising a group of unicellular nitrogen-fixing Cyanobacteria.</title>
        <authorList>
            <person name="Bandyopadhyay A."/>
            <person name="Elvitigala T."/>
            <person name="Welsh E."/>
            <person name="Stockel J."/>
            <person name="Liberton M."/>
            <person name="Min H."/>
            <person name="Sherman L.A."/>
            <person name="Pakrasi H.B."/>
        </authorList>
    </citation>
    <scope>NUCLEOTIDE SEQUENCE [LARGE SCALE GENOMIC DNA]</scope>
    <source>
        <strain evidence="13">PCC 7424</strain>
    </source>
</reference>
<dbReference type="GO" id="GO:0015421">
    <property type="term" value="F:ABC-type oligopeptide transporter activity"/>
    <property type="evidence" value="ECO:0007669"/>
    <property type="project" value="TreeGrafter"/>
</dbReference>
<keyword evidence="3 9" id="KW-0812">Transmembrane</keyword>
<feature type="domain" description="ABC transmembrane type-1" evidence="11">
    <location>
        <begin position="45"/>
        <end position="336"/>
    </location>
</feature>
<evidence type="ECO:0000259" key="10">
    <source>
        <dbReference type="PROSITE" id="PS50893"/>
    </source>
</evidence>
<feature type="transmembrane region" description="Helical" evidence="9">
    <location>
        <begin position="193"/>
        <end position="211"/>
    </location>
</feature>
<dbReference type="EMBL" id="CP001291">
    <property type="protein sequence ID" value="ACK69829.1"/>
    <property type="molecule type" value="Genomic_DNA"/>
</dbReference>
<evidence type="ECO:0000313" key="12">
    <source>
        <dbReference type="EMBL" id="ACK69829.1"/>
    </source>
</evidence>
<dbReference type="InterPro" id="IPR003439">
    <property type="entry name" value="ABC_transporter-like_ATP-bd"/>
</dbReference>
<feature type="transmembrane region" description="Helical" evidence="9">
    <location>
        <begin position="43"/>
        <end position="69"/>
    </location>
</feature>
<keyword evidence="5" id="KW-0067">ATP-binding</keyword>
<feature type="domain" description="ABC transporter" evidence="10">
    <location>
        <begin position="379"/>
        <end position="612"/>
    </location>
</feature>
<keyword evidence="13" id="KW-1185">Reference proteome</keyword>
<dbReference type="OrthoDB" id="544620at2"/>
<dbReference type="AlphaFoldDB" id="B7K869"/>
<dbReference type="GO" id="GO:0016887">
    <property type="term" value="F:ATP hydrolysis activity"/>
    <property type="evidence" value="ECO:0007669"/>
    <property type="project" value="InterPro"/>
</dbReference>
<dbReference type="RefSeq" id="WP_012598775.1">
    <property type="nucleotide sequence ID" value="NC_011729.1"/>
</dbReference>
<dbReference type="GO" id="GO:0005524">
    <property type="term" value="F:ATP binding"/>
    <property type="evidence" value="ECO:0007669"/>
    <property type="project" value="UniProtKB-KW"/>
</dbReference>
<dbReference type="InterPro" id="IPR027417">
    <property type="entry name" value="P-loop_NTPase"/>
</dbReference>
<dbReference type="Pfam" id="PF00664">
    <property type="entry name" value="ABC_membrane"/>
    <property type="match status" value="1"/>
</dbReference>
<dbReference type="PANTHER" id="PTHR43394:SF1">
    <property type="entry name" value="ATP-BINDING CASSETTE SUB-FAMILY B MEMBER 10, MITOCHONDRIAL"/>
    <property type="match status" value="1"/>
</dbReference>
<dbReference type="PROSITE" id="PS50893">
    <property type="entry name" value="ABC_TRANSPORTER_2"/>
    <property type="match status" value="1"/>
</dbReference>
<proteinExistence type="predicted"/>
<evidence type="ECO:0000256" key="2">
    <source>
        <dbReference type="ARBA" id="ARBA00022448"/>
    </source>
</evidence>
<accession>B7K869</accession>
<evidence type="ECO:0000256" key="9">
    <source>
        <dbReference type="SAM" id="Phobius"/>
    </source>
</evidence>
<dbReference type="PROSITE" id="PS00211">
    <property type="entry name" value="ABC_TRANSPORTER_1"/>
    <property type="match status" value="1"/>
</dbReference>
<dbReference type="KEGG" id="cyc:PCC7424_1385"/>
<dbReference type="CDD" id="cd18544">
    <property type="entry name" value="ABC_6TM_TmrA_like"/>
    <property type="match status" value="1"/>
</dbReference>
<keyword evidence="2" id="KW-0813">Transport</keyword>
<dbReference type="HOGENOM" id="CLU_000604_84_3_3"/>
<organism evidence="12 13">
    <name type="scientific">Gloeothece citriformis (strain PCC 7424)</name>
    <name type="common">Cyanothece sp. (strain PCC 7424)</name>
    <dbReference type="NCBI Taxonomy" id="65393"/>
    <lineage>
        <taxon>Bacteria</taxon>
        <taxon>Bacillati</taxon>
        <taxon>Cyanobacteriota</taxon>
        <taxon>Cyanophyceae</taxon>
        <taxon>Oscillatoriophycideae</taxon>
        <taxon>Chroococcales</taxon>
        <taxon>Aphanothecaceae</taxon>
        <taxon>Gloeothece</taxon>
        <taxon>Gloeothece citriformis</taxon>
    </lineage>
</organism>
<evidence type="ECO:0000259" key="11">
    <source>
        <dbReference type="PROSITE" id="PS50929"/>
    </source>
</evidence>
<dbReference type="eggNOG" id="COG1132">
    <property type="taxonomic scope" value="Bacteria"/>
</dbReference>
<feature type="region of interest" description="Disordered" evidence="8">
    <location>
        <begin position="1"/>
        <end position="21"/>
    </location>
</feature>
<name>B7K869_GLOC7</name>
<dbReference type="SUPFAM" id="SSF90123">
    <property type="entry name" value="ABC transporter transmembrane region"/>
    <property type="match status" value="1"/>
</dbReference>
<dbReference type="InterPro" id="IPR003593">
    <property type="entry name" value="AAA+_ATPase"/>
</dbReference>
<evidence type="ECO:0000256" key="1">
    <source>
        <dbReference type="ARBA" id="ARBA00004651"/>
    </source>
</evidence>
<evidence type="ECO:0000256" key="7">
    <source>
        <dbReference type="ARBA" id="ARBA00023136"/>
    </source>
</evidence>
<dbReference type="SUPFAM" id="SSF52540">
    <property type="entry name" value="P-loop containing nucleoside triphosphate hydrolases"/>
    <property type="match status" value="1"/>
</dbReference>
<feature type="transmembrane region" description="Helical" evidence="9">
    <location>
        <begin position="89"/>
        <end position="107"/>
    </location>
</feature>
<dbReference type="Pfam" id="PF00005">
    <property type="entry name" value="ABC_tran"/>
    <property type="match status" value="1"/>
</dbReference>
<keyword evidence="6 9" id="KW-1133">Transmembrane helix</keyword>
<evidence type="ECO:0000256" key="5">
    <source>
        <dbReference type="ARBA" id="ARBA00022840"/>
    </source>
</evidence>